<comment type="caution">
    <text evidence="2">The sequence shown here is derived from an EMBL/GenBank/DDBJ whole genome shotgun (WGS) entry which is preliminary data.</text>
</comment>
<feature type="compositionally biased region" description="Polar residues" evidence="1">
    <location>
        <begin position="37"/>
        <end position="53"/>
    </location>
</feature>
<evidence type="ECO:0000313" key="3">
    <source>
        <dbReference type="Proteomes" id="UP000765509"/>
    </source>
</evidence>
<proteinExistence type="predicted"/>
<dbReference type="OrthoDB" id="2507294at2759"/>
<protein>
    <submittedName>
        <fullName evidence="2">Uncharacterized protein</fullName>
    </submittedName>
</protein>
<organism evidence="2 3">
    <name type="scientific">Austropuccinia psidii MF-1</name>
    <dbReference type="NCBI Taxonomy" id="1389203"/>
    <lineage>
        <taxon>Eukaryota</taxon>
        <taxon>Fungi</taxon>
        <taxon>Dikarya</taxon>
        <taxon>Basidiomycota</taxon>
        <taxon>Pucciniomycotina</taxon>
        <taxon>Pucciniomycetes</taxon>
        <taxon>Pucciniales</taxon>
        <taxon>Sphaerophragmiaceae</taxon>
        <taxon>Austropuccinia</taxon>
    </lineage>
</organism>
<dbReference type="EMBL" id="AVOT02103589">
    <property type="protein sequence ID" value="MBW0578811.1"/>
    <property type="molecule type" value="Genomic_DNA"/>
</dbReference>
<sequence length="576" mass="66516">MSPVYLRDLGLQRNQLEDREGLSRTRRPGTGHLGHSSGWQNNEGDNINPSIHTPIQWRPQTRGLERLGSSSSAPPTPQGPIQMEHGQQEVQPGISLGRTWGKLPEGLSQRDRLQGPYGNHQRLESYQTIQTPGGKGTEDKGESSHYPRYRRTVKPDRAYSDSFRLTRIRPNPLSSGFTPFRKQQISGQESPFFTVPGSFQEKTRKQGQEQNLLQPEAERVRPYDPEAVGFGKRSTQEPEVVVNRSRISNTINRNITPTQIEHKVVTPESNLNSDSLWLQMSQFAEKTQKQFAELQSNHERMKTLTASMDRIVKNLQEGHSQLSKASEETNKRLNLVFEEQHHSKKDRDCLDQDINKLLDVYHILEPQPQGQVVENPYQPDAMLMNKARSPSQYQDGDGMSYSEKEALKQLPEASRCPKFSGTGEFDHMELIDYIDGLFIDVPSIPDYWITARLNTELKGHASLWYTEMKQIHGRRNWSWWKSQIIQKYSNGTWIWQKTMSFDNDKYSVEKDPYEWCLRQSKRLKAIDPQMNTQMRDHKLLTQLPGELEHAVKCRCNQNSTLYDISNTLQDIRRHPI</sequence>
<dbReference type="AlphaFoldDB" id="A0A9Q3PYW8"/>
<keyword evidence="3" id="KW-1185">Reference proteome</keyword>
<evidence type="ECO:0000313" key="2">
    <source>
        <dbReference type="EMBL" id="MBW0578811.1"/>
    </source>
</evidence>
<evidence type="ECO:0000256" key="1">
    <source>
        <dbReference type="SAM" id="MobiDB-lite"/>
    </source>
</evidence>
<accession>A0A9Q3PYW8</accession>
<feature type="compositionally biased region" description="Basic and acidic residues" evidence="1">
    <location>
        <begin position="136"/>
        <end position="145"/>
    </location>
</feature>
<feature type="region of interest" description="Disordered" evidence="1">
    <location>
        <begin position="96"/>
        <end position="147"/>
    </location>
</feature>
<name>A0A9Q3PYW8_9BASI</name>
<dbReference type="Proteomes" id="UP000765509">
    <property type="component" value="Unassembled WGS sequence"/>
</dbReference>
<reference evidence="2" key="1">
    <citation type="submission" date="2021-03" db="EMBL/GenBank/DDBJ databases">
        <title>Draft genome sequence of rust myrtle Austropuccinia psidii MF-1, a brazilian biotype.</title>
        <authorList>
            <person name="Quecine M.C."/>
            <person name="Pachon D.M.R."/>
            <person name="Bonatelli M.L."/>
            <person name="Correr F.H."/>
            <person name="Franceschini L.M."/>
            <person name="Leite T.F."/>
            <person name="Margarido G.R.A."/>
            <person name="Almeida C.A."/>
            <person name="Ferrarezi J.A."/>
            <person name="Labate C.A."/>
        </authorList>
    </citation>
    <scope>NUCLEOTIDE SEQUENCE</scope>
    <source>
        <strain evidence="2">MF-1</strain>
    </source>
</reference>
<feature type="region of interest" description="Disordered" evidence="1">
    <location>
        <begin position="1"/>
        <end position="54"/>
    </location>
</feature>
<gene>
    <name evidence="2" type="ORF">O181_118526</name>
</gene>